<evidence type="ECO:0000259" key="3">
    <source>
        <dbReference type="PROSITE" id="PS51194"/>
    </source>
</evidence>
<dbReference type="InterPro" id="IPR000330">
    <property type="entry name" value="SNF2_N"/>
</dbReference>
<dbReference type="CDD" id="cd18793">
    <property type="entry name" value="SF2_C_SNF"/>
    <property type="match status" value="1"/>
</dbReference>
<dbReference type="Pfam" id="PF00176">
    <property type="entry name" value="SNF2-rel_dom"/>
    <property type="match status" value="1"/>
</dbReference>
<dbReference type="PANTHER" id="PTHR45766:SF6">
    <property type="entry name" value="SWI_SNF-RELATED MATRIX-ASSOCIATED ACTIN-DEPENDENT REGULATOR OF CHROMATIN SUBFAMILY A-LIKE PROTEIN 1"/>
    <property type="match status" value="1"/>
</dbReference>
<name>A0A8X8H3R8_9RHOB</name>
<feature type="domain" description="Helicase ATP-binding" evidence="2">
    <location>
        <begin position="251"/>
        <end position="439"/>
    </location>
</feature>
<gene>
    <name evidence="4" type="ORF">GEU84_020360</name>
</gene>
<dbReference type="Pfam" id="PF00271">
    <property type="entry name" value="Helicase_C"/>
    <property type="match status" value="1"/>
</dbReference>
<dbReference type="InterPro" id="IPR049730">
    <property type="entry name" value="SNF2/RAD54-like_C"/>
</dbReference>
<keyword evidence="1" id="KW-0378">Hydrolase</keyword>
<keyword evidence="5" id="KW-1185">Reference proteome</keyword>
<dbReference type="Gene3D" id="3.30.870.10">
    <property type="entry name" value="Endonuclease Chain A"/>
    <property type="match status" value="1"/>
</dbReference>
<evidence type="ECO:0000256" key="1">
    <source>
        <dbReference type="ARBA" id="ARBA00022801"/>
    </source>
</evidence>
<dbReference type="Gene3D" id="3.40.50.300">
    <property type="entry name" value="P-loop containing nucleotide triphosphate hydrolases"/>
    <property type="match status" value="1"/>
</dbReference>
<evidence type="ECO:0000259" key="2">
    <source>
        <dbReference type="PROSITE" id="PS51192"/>
    </source>
</evidence>
<dbReference type="RefSeq" id="WP_152828750.1">
    <property type="nucleotide sequence ID" value="NZ_WHUT02000020.1"/>
</dbReference>
<dbReference type="Pfam" id="PF13091">
    <property type="entry name" value="PLDc_2"/>
    <property type="match status" value="1"/>
</dbReference>
<dbReference type="PROSITE" id="PS51192">
    <property type="entry name" value="HELICASE_ATP_BIND_1"/>
    <property type="match status" value="1"/>
</dbReference>
<dbReference type="InterPro" id="IPR038718">
    <property type="entry name" value="SNF2-like_sf"/>
</dbReference>
<dbReference type="EMBL" id="WHUT02000020">
    <property type="protein sequence ID" value="NUB46750.1"/>
    <property type="molecule type" value="Genomic_DNA"/>
</dbReference>
<dbReference type="InterPro" id="IPR027417">
    <property type="entry name" value="P-loop_NTPase"/>
</dbReference>
<proteinExistence type="predicted"/>
<sequence>MGIERFSSRREALGPLLASRLSGATRYLRIAGYFRSSLLEVVGEALETVDEVRVVCNGDLDPWDVRVAKAARDGSAALAQTLVSSWQAGEDGLDVMLARERYRRLHDLLASGRMKVRVVPRDRDNVFVHGKAGVIEHSDGRLFSFVGSVNDSVTALRHSYEILWGDDDPASAAWVREEFEHFWQQGVDLPEAVVRHVAAMANRVEYRSIEDARDKDGVVAPAAVLAGRPIYKGGQILRPWQKRFVQTCVDDRRLHGKARYLIADDVGLGKTLSMAAAALVLSILDDKPVLILTPSTLMWQWQEELEDKLGLAAAVWSTQKKCWLDGDRRALTQKGDQTAVAKCPWRIGIVSTGLIVNGNDEAERGALARKSFGVVILDEAHKARASRGQNGREPPKPNNLLSFMRSVSSTATNVILGTATPIQLDAVELWDLLMALNQGAPQVLGSTFKGSEWLRQEAIGHLTGQRPWPQSDLARWGLFRNPMPPRDEDVIFRDIRDDASIADNIICGPTYETLRVDLRREFAADFERLAEQHNPIVRRVVRRTRSMLEEKGLLKPIAVVVHPRLDDRLPEHLFDREGLVMNLAFKTAYDAAEEFTRLYAARCPGAGFLRTIVLRRVGSSARAGLETTRHLLGRLQGPILQEDEMSEEGQPTEIARPESAELECLRIVERNLDAIVQGSEVDPKVQVILHYLRDRRWLEDHGAIIFSQYLATAEWVLEALCSVFPDEPIGLYAGGSASFVQRGTDRRFVPRDQIKKRIQDGEIRLVCATDAACEGLNLQRLGAQINIDMPWNPSRLEQRKGRIQRIGQVRDAIHVLNLRYAGSVEDQVYAALSERFGDIFSVLGQLPDGFEDEWIAAVIRDRAELQNFSQRVQGTRPPMELRYARHVADDAGLDWEFTERVLSSRDIDEWMRQGW</sequence>
<dbReference type="GO" id="GO:0005524">
    <property type="term" value="F:ATP binding"/>
    <property type="evidence" value="ECO:0007669"/>
    <property type="project" value="InterPro"/>
</dbReference>
<feature type="domain" description="Helicase C-terminal" evidence="3">
    <location>
        <begin position="684"/>
        <end position="866"/>
    </location>
</feature>
<dbReference type="Proteomes" id="UP000484076">
    <property type="component" value="Unassembled WGS sequence"/>
</dbReference>
<dbReference type="InterPro" id="IPR001650">
    <property type="entry name" value="Helicase_C-like"/>
</dbReference>
<dbReference type="GO" id="GO:0004386">
    <property type="term" value="F:helicase activity"/>
    <property type="evidence" value="ECO:0007669"/>
    <property type="project" value="UniProtKB-KW"/>
</dbReference>
<keyword evidence="4" id="KW-0547">Nucleotide-binding</keyword>
<dbReference type="InterPro" id="IPR025202">
    <property type="entry name" value="PLD-like_dom"/>
</dbReference>
<reference evidence="4" key="1">
    <citation type="submission" date="2020-05" db="EMBL/GenBank/DDBJ databases">
        <title>Fertoebacter nigrum gen. nov., sp. nov., a new member of the family Rhodobacteraceae.</title>
        <authorList>
            <person name="Szuroczki S."/>
            <person name="Abbaszade G."/>
            <person name="Buni D."/>
            <person name="Schumann P."/>
            <person name="Toth E."/>
        </authorList>
    </citation>
    <scope>NUCLEOTIDE SEQUENCE</scope>
    <source>
        <strain evidence="4">RG-N-1a</strain>
    </source>
</reference>
<accession>A0A8X8H3R8</accession>
<dbReference type="SUPFAM" id="SSF52540">
    <property type="entry name" value="P-loop containing nucleoside triphosphate hydrolases"/>
    <property type="match status" value="1"/>
</dbReference>
<dbReference type="PANTHER" id="PTHR45766">
    <property type="entry name" value="DNA ANNEALING HELICASE AND ENDONUCLEASE ZRANB3 FAMILY MEMBER"/>
    <property type="match status" value="1"/>
</dbReference>
<dbReference type="Gene3D" id="3.40.50.10810">
    <property type="entry name" value="Tandem AAA-ATPase domain"/>
    <property type="match status" value="1"/>
</dbReference>
<keyword evidence="4" id="KW-0347">Helicase</keyword>
<dbReference type="SMART" id="SM00490">
    <property type="entry name" value="HELICc"/>
    <property type="match status" value="1"/>
</dbReference>
<comment type="caution">
    <text evidence="4">The sequence shown here is derived from an EMBL/GenBank/DDBJ whole genome shotgun (WGS) entry which is preliminary data.</text>
</comment>
<evidence type="ECO:0000313" key="4">
    <source>
        <dbReference type="EMBL" id="NUB46750.1"/>
    </source>
</evidence>
<organism evidence="4 5">
    <name type="scientific">Fertoeibacter niger</name>
    <dbReference type="NCBI Taxonomy" id="2656921"/>
    <lineage>
        <taxon>Bacteria</taxon>
        <taxon>Pseudomonadati</taxon>
        <taxon>Pseudomonadota</taxon>
        <taxon>Alphaproteobacteria</taxon>
        <taxon>Rhodobacterales</taxon>
        <taxon>Paracoccaceae</taxon>
        <taxon>Fertoeibacter</taxon>
    </lineage>
</organism>
<dbReference type="InterPro" id="IPR014001">
    <property type="entry name" value="Helicase_ATP-bd"/>
</dbReference>
<protein>
    <submittedName>
        <fullName evidence="4">DEAD/DEAH box helicase family protein</fullName>
    </submittedName>
</protein>
<evidence type="ECO:0000313" key="5">
    <source>
        <dbReference type="Proteomes" id="UP000484076"/>
    </source>
</evidence>
<dbReference type="AlphaFoldDB" id="A0A8X8H3R8"/>
<dbReference type="SUPFAM" id="SSF56024">
    <property type="entry name" value="Phospholipase D/nuclease"/>
    <property type="match status" value="1"/>
</dbReference>
<dbReference type="GO" id="GO:0016787">
    <property type="term" value="F:hydrolase activity"/>
    <property type="evidence" value="ECO:0007669"/>
    <property type="project" value="UniProtKB-KW"/>
</dbReference>
<dbReference type="SMART" id="SM00487">
    <property type="entry name" value="DEXDc"/>
    <property type="match status" value="1"/>
</dbReference>
<dbReference type="PROSITE" id="PS51194">
    <property type="entry name" value="HELICASE_CTER"/>
    <property type="match status" value="1"/>
</dbReference>
<keyword evidence="4" id="KW-0067">ATP-binding</keyword>